<dbReference type="Gene3D" id="3.30.70.2390">
    <property type="match status" value="1"/>
</dbReference>
<evidence type="ECO:0000313" key="4">
    <source>
        <dbReference type="EMBL" id="AZZ50868.1"/>
    </source>
</evidence>
<evidence type="ECO:0000259" key="3">
    <source>
        <dbReference type="Pfam" id="PF13399"/>
    </source>
</evidence>
<organism evidence="4 5">
    <name type="scientific">Rathayibacter festucae DSM 15932</name>
    <dbReference type="NCBI Taxonomy" id="1328866"/>
    <lineage>
        <taxon>Bacteria</taxon>
        <taxon>Bacillati</taxon>
        <taxon>Actinomycetota</taxon>
        <taxon>Actinomycetes</taxon>
        <taxon>Micrococcales</taxon>
        <taxon>Microbacteriaceae</taxon>
        <taxon>Rathayibacter</taxon>
    </lineage>
</organism>
<feature type="compositionally biased region" description="Basic and acidic residues" evidence="1">
    <location>
        <begin position="1"/>
        <end position="12"/>
    </location>
</feature>
<feature type="region of interest" description="Disordered" evidence="1">
    <location>
        <begin position="1"/>
        <end position="26"/>
    </location>
</feature>
<keyword evidence="2" id="KW-1133">Transmembrane helix</keyword>
<dbReference type="RefSeq" id="WP_123702370.1">
    <property type="nucleotide sequence ID" value="NZ_CP028137.1"/>
</dbReference>
<evidence type="ECO:0000256" key="2">
    <source>
        <dbReference type="SAM" id="Phobius"/>
    </source>
</evidence>
<dbReference type="Pfam" id="PF13399">
    <property type="entry name" value="LytR_C"/>
    <property type="match status" value="1"/>
</dbReference>
<dbReference type="KEGG" id="rfs:C1I64_01570"/>
<keyword evidence="2" id="KW-0472">Membrane</keyword>
<feature type="domain" description="LytR/CpsA/Psr regulator C-terminal" evidence="3">
    <location>
        <begin position="91"/>
        <end position="177"/>
    </location>
</feature>
<reference evidence="4 5" key="1">
    <citation type="submission" date="2018-03" db="EMBL/GenBank/DDBJ databases">
        <title>Bacteriophage NCPPB3778 and a type I-E CRISPR drive the evolution of the US Biological Select Agent, Rathayibacter toxicus.</title>
        <authorList>
            <person name="Davis E.W.II."/>
            <person name="Tabima J.F."/>
            <person name="Weisberg A.J."/>
            <person name="Dantas Lopes L."/>
            <person name="Wiseman M.S."/>
            <person name="Wiseman M.S."/>
            <person name="Pupko T."/>
            <person name="Belcher M.S."/>
            <person name="Sechler A.J."/>
            <person name="Tancos M.A."/>
            <person name="Schroeder B.K."/>
            <person name="Murray T.D."/>
            <person name="Luster D.G."/>
            <person name="Schneider W.L."/>
            <person name="Rogers E."/>
            <person name="Andreote F.D."/>
            <person name="Grunwald N.J."/>
            <person name="Putnam M.L."/>
            <person name="Chang J.H."/>
        </authorList>
    </citation>
    <scope>NUCLEOTIDE SEQUENCE [LARGE SCALE GENOMIC DNA]</scope>
    <source>
        <strain evidence="4 5">DSM 15932</strain>
    </source>
</reference>
<keyword evidence="2" id="KW-0812">Transmembrane</keyword>
<dbReference type="AlphaFoldDB" id="A0A3T0SWW0"/>
<evidence type="ECO:0000313" key="5">
    <source>
        <dbReference type="Proteomes" id="UP000285317"/>
    </source>
</evidence>
<gene>
    <name evidence="4" type="ORF">C1I64_01570</name>
</gene>
<evidence type="ECO:0000256" key="1">
    <source>
        <dbReference type="SAM" id="MobiDB-lite"/>
    </source>
</evidence>
<dbReference type="Proteomes" id="UP000285317">
    <property type="component" value="Chromosome"/>
</dbReference>
<feature type="transmembrane region" description="Helical" evidence="2">
    <location>
        <begin position="35"/>
        <end position="57"/>
    </location>
</feature>
<name>A0A3T0SWW0_9MICO</name>
<accession>A0A3T0SWW0</accession>
<dbReference type="InterPro" id="IPR027381">
    <property type="entry name" value="LytR/CpsA/Psr_C"/>
</dbReference>
<sequence length="180" mass="18214">MTTTAPKDRFDEIPATEGRVGAHRRPPAPHARAVALAWAALATGVIVLLGFIGLLVIDNRVQFNDVFTPPTGIAETEATPAVTPTVDPALALAVLNGTATAGLAANAGDALAAAGWSVPTVANANTEEETATTIYYTDPALEGAALGVAQSLGVGTPALTQDFVETGSVVVVLGSDYPPQ</sequence>
<proteinExistence type="predicted"/>
<protein>
    <recommendedName>
        <fullName evidence="3">LytR/CpsA/Psr regulator C-terminal domain-containing protein</fullName>
    </recommendedName>
</protein>
<dbReference type="EMBL" id="CP028137">
    <property type="protein sequence ID" value="AZZ50868.1"/>
    <property type="molecule type" value="Genomic_DNA"/>
</dbReference>